<gene>
    <name evidence="2" type="ORF">FSP39_004410</name>
</gene>
<feature type="compositionally biased region" description="Pro residues" evidence="1">
    <location>
        <begin position="206"/>
        <end position="216"/>
    </location>
</feature>
<keyword evidence="3" id="KW-1185">Reference proteome</keyword>
<feature type="compositionally biased region" description="Basic residues" evidence="1">
    <location>
        <begin position="219"/>
        <end position="229"/>
    </location>
</feature>
<accession>A0AA89C2I1</accession>
<dbReference type="EMBL" id="VSWD01000007">
    <property type="protein sequence ID" value="KAK3096886.1"/>
    <property type="molecule type" value="Genomic_DNA"/>
</dbReference>
<reference evidence="2" key="1">
    <citation type="submission" date="2019-08" db="EMBL/GenBank/DDBJ databases">
        <title>The improved chromosome-level genome for the pearl oyster Pinctada fucata martensii using PacBio sequencing and Hi-C.</title>
        <authorList>
            <person name="Zheng Z."/>
        </authorList>
    </citation>
    <scope>NUCLEOTIDE SEQUENCE</scope>
    <source>
        <strain evidence="2">ZZ-2019</strain>
        <tissue evidence="2">Adductor muscle</tissue>
    </source>
</reference>
<feature type="region of interest" description="Disordered" evidence="1">
    <location>
        <begin position="197"/>
        <end position="243"/>
    </location>
</feature>
<dbReference type="Proteomes" id="UP001186944">
    <property type="component" value="Unassembled WGS sequence"/>
</dbReference>
<dbReference type="AlphaFoldDB" id="A0AA89C2I1"/>
<proteinExistence type="predicted"/>
<feature type="compositionally biased region" description="Low complexity" evidence="1">
    <location>
        <begin position="19"/>
        <end position="39"/>
    </location>
</feature>
<feature type="region of interest" description="Disordered" evidence="1">
    <location>
        <begin position="1"/>
        <end position="53"/>
    </location>
</feature>
<evidence type="ECO:0000256" key="1">
    <source>
        <dbReference type="SAM" id="MobiDB-lite"/>
    </source>
</evidence>
<organism evidence="2 3">
    <name type="scientific">Pinctada imbricata</name>
    <name type="common">Atlantic pearl-oyster</name>
    <name type="synonym">Pinctada martensii</name>
    <dbReference type="NCBI Taxonomy" id="66713"/>
    <lineage>
        <taxon>Eukaryota</taxon>
        <taxon>Metazoa</taxon>
        <taxon>Spiralia</taxon>
        <taxon>Lophotrochozoa</taxon>
        <taxon>Mollusca</taxon>
        <taxon>Bivalvia</taxon>
        <taxon>Autobranchia</taxon>
        <taxon>Pteriomorphia</taxon>
        <taxon>Pterioida</taxon>
        <taxon>Pterioidea</taxon>
        <taxon>Pteriidae</taxon>
        <taxon>Pinctada</taxon>
    </lineage>
</organism>
<protein>
    <submittedName>
        <fullName evidence="2">Uncharacterized protein</fullName>
    </submittedName>
</protein>
<feature type="compositionally biased region" description="Low complexity" evidence="1">
    <location>
        <begin position="1"/>
        <end position="12"/>
    </location>
</feature>
<evidence type="ECO:0000313" key="3">
    <source>
        <dbReference type="Proteomes" id="UP001186944"/>
    </source>
</evidence>
<evidence type="ECO:0000313" key="2">
    <source>
        <dbReference type="EMBL" id="KAK3096886.1"/>
    </source>
</evidence>
<name>A0AA89C2I1_PINIB</name>
<comment type="caution">
    <text evidence="2">The sequence shown here is derived from an EMBL/GenBank/DDBJ whole genome shotgun (WGS) entry which is preliminary data.</text>
</comment>
<sequence length="243" mass="27578">MTTTTAGYNNNNNDDDSKLQQQQQRRRQQVTTTTMTTTTAKRRAGNTCSNPENLNKKQLFVDLEVDKKEVMGINHEIYTEVLFYKKGMVGWPYVLGWKIKGKSGPEEGKFTKRRGVITEYKMQYVNLTGRFNWLTNPKTGTHNTATLSSPEQVTEVKLKEPLQTLVMKLYPQQWEGVPFFEIDAQYCPWVPPTMPTLPPATRAPTTPAPTPAPTAAPAPKKKPAKSSKTKPKEDFVFDEFDML</sequence>